<feature type="chain" id="PRO_5003447116" description="Lipocalin/cytosolic fatty-acid binding domain-containing protein" evidence="1">
    <location>
        <begin position="19"/>
        <end position="183"/>
    </location>
</feature>
<dbReference type="Pfam" id="PF02098">
    <property type="entry name" value="His_binding"/>
    <property type="match status" value="1"/>
</dbReference>
<accession>G3ML79</accession>
<dbReference type="SUPFAM" id="SSF50814">
    <property type="entry name" value="Lipocalins"/>
    <property type="match status" value="1"/>
</dbReference>
<organism evidence="2">
    <name type="scientific">Amblyomma maculatum</name>
    <name type="common">Gulf Coast tick</name>
    <dbReference type="NCBI Taxonomy" id="34609"/>
    <lineage>
        <taxon>Eukaryota</taxon>
        <taxon>Metazoa</taxon>
        <taxon>Ecdysozoa</taxon>
        <taxon>Arthropoda</taxon>
        <taxon>Chelicerata</taxon>
        <taxon>Arachnida</taxon>
        <taxon>Acari</taxon>
        <taxon>Parasitiformes</taxon>
        <taxon>Ixodida</taxon>
        <taxon>Ixodoidea</taxon>
        <taxon>Ixodidae</taxon>
        <taxon>Amblyomminae</taxon>
        <taxon>Amblyomma</taxon>
    </lineage>
</organism>
<dbReference type="EMBL" id="JO842630">
    <property type="protein sequence ID" value="AEO34247.1"/>
    <property type="molecule type" value="mRNA"/>
</dbReference>
<dbReference type="Gene3D" id="2.40.128.20">
    <property type="match status" value="1"/>
</dbReference>
<dbReference type="InterPro" id="IPR002970">
    <property type="entry name" value="Tick_his-bd"/>
</dbReference>
<sequence length="183" mass="21000">MSFISMIIFFTLCVAAVGNHLTIEEAKQLLSTSEKMWMIQRSSIRYGNKGAISCVNVRKINVVDAYGDRYTYDYSHKEGETWVNTHIYVTPLQGTEDDGDPIIDVSREKDESEKQYRLRFWDLGQHCAILTISSTEYGGTVCEMYQWENNIQAEVPYSCDSKFDELCPHQKHAVNKHCFTSTG</sequence>
<evidence type="ECO:0000313" key="2">
    <source>
        <dbReference type="EMBL" id="AEO34247.1"/>
    </source>
</evidence>
<evidence type="ECO:0000256" key="1">
    <source>
        <dbReference type="SAM" id="SignalP"/>
    </source>
</evidence>
<keyword evidence="1" id="KW-0732">Signal</keyword>
<evidence type="ECO:0008006" key="3">
    <source>
        <dbReference type="Google" id="ProtNLM"/>
    </source>
</evidence>
<dbReference type="InterPro" id="IPR012674">
    <property type="entry name" value="Calycin"/>
</dbReference>
<feature type="signal peptide" evidence="1">
    <location>
        <begin position="1"/>
        <end position="18"/>
    </location>
</feature>
<dbReference type="AlphaFoldDB" id="G3ML79"/>
<reference evidence="2" key="1">
    <citation type="journal article" date="2011" name="PLoS ONE">
        <title>A deep insight into the sialotranscriptome of the gulf coast tick, Amblyomma maculatum.</title>
        <authorList>
            <person name="Karim S."/>
            <person name="Singh P."/>
            <person name="Ribeiro J.M."/>
        </authorList>
    </citation>
    <scope>NUCLEOTIDE SEQUENCE</scope>
    <source>
        <tissue evidence="2">Salivary gland</tissue>
    </source>
</reference>
<protein>
    <recommendedName>
        <fullName evidence="3">Lipocalin/cytosolic fatty-acid binding domain-containing protein</fullName>
    </recommendedName>
</protein>
<dbReference type="GO" id="GO:0030682">
    <property type="term" value="P:symbiont-mediated perturbation of host defenses"/>
    <property type="evidence" value="ECO:0007669"/>
    <property type="project" value="InterPro"/>
</dbReference>
<proteinExistence type="evidence at transcript level"/>
<dbReference type="GO" id="GO:0043176">
    <property type="term" value="F:amine binding"/>
    <property type="evidence" value="ECO:0007669"/>
    <property type="project" value="InterPro"/>
</dbReference>
<name>G3ML79_AMBMU</name>